<evidence type="ECO:0000313" key="3">
    <source>
        <dbReference type="Proteomes" id="UP001341840"/>
    </source>
</evidence>
<organism evidence="2 3">
    <name type="scientific">Stylosanthes scabra</name>
    <dbReference type="NCBI Taxonomy" id="79078"/>
    <lineage>
        <taxon>Eukaryota</taxon>
        <taxon>Viridiplantae</taxon>
        <taxon>Streptophyta</taxon>
        <taxon>Embryophyta</taxon>
        <taxon>Tracheophyta</taxon>
        <taxon>Spermatophyta</taxon>
        <taxon>Magnoliopsida</taxon>
        <taxon>eudicotyledons</taxon>
        <taxon>Gunneridae</taxon>
        <taxon>Pentapetalae</taxon>
        <taxon>rosids</taxon>
        <taxon>fabids</taxon>
        <taxon>Fabales</taxon>
        <taxon>Fabaceae</taxon>
        <taxon>Papilionoideae</taxon>
        <taxon>50 kb inversion clade</taxon>
        <taxon>dalbergioids sensu lato</taxon>
        <taxon>Dalbergieae</taxon>
        <taxon>Pterocarpus clade</taxon>
        <taxon>Stylosanthes</taxon>
    </lineage>
</organism>
<feature type="compositionally biased region" description="Basic and acidic residues" evidence="1">
    <location>
        <begin position="139"/>
        <end position="153"/>
    </location>
</feature>
<gene>
    <name evidence="2" type="ORF">PIB30_084779</name>
</gene>
<proteinExistence type="predicted"/>
<evidence type="ECO:0000256" key="1">
    <source>
        <dbReference type="SAM" id="MobiDB-lite"/>
    </source>
</evidence>
<feature type="compositionally biased region" description="Basic and acidic residues" evidence="1">
    <location>
        <begin position="68"/>
        <end position="79"/>
    </location>
</feature>
<sequence length="238" mass="27060">MGSGIIYYRIEKLEKYEDSNDRADSDLAVVKTRRYHFDDEPFIHPLHSIRFDLDHPYELPVESFLALRHRDPSKKKDSAPQESGPSRTASLTPQYSPLGPIIRLGPPSSPTKTVPLPKFNKGDDVEGKKATELVLEWVDDIKGIEEEEEKNKEEEEDPEEDVSEKVMTAIPRLMDEDADEDYLVYLEELQRHPEYSPIHSSQAFDQHPSDDAQSQSSDARSQPSFDLSGVWPPLVGPS</sequence>
<dbReference type="EMBL" id="JASCZI010273247">
    <property type="protein sequence ID" value="MED6224511.1"/>
    <property type="molecule type" value="Genomic_DNA"/>
</dbReference>
<feature type="region of interest" description="Disordered" evidence="1">
    <location>
        <begin position="138"/>
        <end position="177"/>
    </location>
</feature>
<protein>
    <submittedName>
        <fullName evidence="2">Uncharacterized protein</fullName>
    </submittedName>
</protein>
<feature type="region of interest" description="Disordered" evidence="1">
    <location>
        <begin position="68"/>
        <end position="126"/>
    </location>
</feature>
<dbReference type="Proteomes" id="UP001341840">
    <property type="component" value="Unassembled WGS sequence"/>
</dbReference>
<feature type="region of interest" description="Disordered" evidence="1">
    <location>
        <begin position="194"/>
        <end position="238"/>
    </location>
</feature>
<feature type="compositionally biased region" description="Polar residues" evidence="1">
    <location>
        <begin position="80"/>
        <end position="95"/>
    </location>
</feature>
<keyword evidence="3" id="KW-1185">Reference proteome</keyword>
<comment type="caution">
    <text evidence="2">The sequence shown here is derived from an EMBL/GenBank/DDBJ whole genome shotgun (WGS) entry which is preliminary data.</text>
</comment>
<name>A0ABU6ZR84_9FABA</name>
<evidence type="ECO:0000313" key="2">
    <source>
        <dbReference type="EMBL" id="MED6224511.1"/>
    </source>
</evidence>
<reference evidence="2 3" key="1">
    <citation type="journal article" date="2023" name="Plants (Basel)">
        <title>Bridging the Gap: Combining Genomics and Transcriptomics Approaches to Understand Stylosanthes scabra, an Orphan Legume from the Brazilian Caatinga.</title>
        <authorList>
            <person name="Ferreira-Neto J.R.C."/>
            <person name="da Silva M.D."/>
            <person name="Binneck E."/>
            <person name="de Melo N.F."/>
            <person name="da Silva R.H."/>
            <person name="de Melo A.L.T.M."/>
            <person name="Pandolfi V."/>
            <person name="Bustamante F.O."/>
            <person name="Brasileiro-Vidal A.C."/>
            <person name="Benko-Iseppon A.M."/>
        </authorList>
    </citation>
    <scope>NUCLEOTIDE SEQUENCE [LARGE SCALE GENOMIC DNA]</scope>
    <source>
        <tissue evidence="2">Leaves</tissue>
    </source>
</reference>
<accession>A0ABU6ZR84</accession>
<feature type="compositionally biased region" description="Low complexity" evidence="1">
    <location>
        <begin position="211"/>
        <end position="224"/>
    </location>
</feature>